<keyword evidence="3" id="KW-0472">Membrane</keyword>
<evidence type="ECO:0000313" key="6">
    <source>
        <dbReference type="EMBL" id="CAF3538502.1"/>
    </source>
</evidence>
<dbReference type="EMBL" id="CAJNOQ010000793">
    <property type="protein sequence ID" value="CAF0839408.1"/>
    <property type="molecule type" value="Genomic_DNA"/>
</dbReference>
<evidence type="ECO:0000313" key="7">
    <source>
        <dbReference type="EMBL" id="CAF3626690.1"/>
    </source>
</evidence>
<evidence type="ECO:0000256" key="3">
    <source>
        <dbReference type="SAM" id="Phobius"/>
    </source>
</evidence>
<dbReference type="SMART" id="SM00369">
    <property type="entry name" value="LRR_TYP"/>
    <property type="match status" value="4"/>
</dbReference>
<evidence type="ECO:0000256" key="1">
    <source>
        <dbReference type="ARBA" id="ARBA00022614"/>
    </source>
</evidence>
<dbReference type="PANTHER" id="PTHR24366:SF96">
    <property type="entry name" value="LEUCINE RICH REPEAT CONTAINING 53"/>
    <property type="match status" value="1"/>
</dbReference>
<evidence type="ECO:0000313" key="4">
    <source>
        <dbReference type="EMBL" id="CAF0758880.1"/>
    </source>
</evidence>
<dbReference type="Proteomes" id="UP000677228">
    <property type="component" value="Unassembled WGS sequence"/>
</dbReference>
<feature type="transmembrane region" description="Helical" evidence="3">
    <location>
        <begin position="319"/>
        <end position="342"/>
    </location>
</feature>
<sequence>MSYGQINNGTNIEHLLQKQNLDLEYLTLFHLFRNISSQLYFSSFPNLYSLNLTSNHLTEISFNLTTLPNLHILILSQNNLTQITSKTFHVLSRLEYLELNHNEIRRIEPYSFSNLSNLKYIDLRYNKLTNLYPPEIKQFSQQNKVLLINNNPLKCQCINDKQFKFICEKVTTSRNILYDDKKCQTPYFDKTVHQLLPIPTTLTQLRFSKFILQCPIQGEPLPTIIWSTPFGQLTTSSSIDQLYYYRNTTSDLYTSIMALAGPLTARTKHHLRAYNHRYLEITRARSALNSHIECTGYNLLGSYTYKFSLNVNTHIQDRLFWQLIYTVSCGLFISLVAGALCISMKRTYYSKDNIKTPPIYPTMAPNSASRTPPNFAMNEWLSLAYGNISDTLEQVRDKLRASVQQVSVHMGTTMARGMELFTHGLEHAGGTLRQTAETSAAYLQSFRETSQQRLNTIRVTTLTSLRHPGNMLATRMRAGMNILYSNFNPLREFCGTTTGIGVGHASVGQQMDQKLTTIDEEGQEMGIDDNIPESGVIQTSALIHHHRSPHLQYTGTQLQLPVLHNAGIGQLSTATATALLMNNFDDGDTLENESEVSHSTPLLKWNGGGNLAAGIGTFQHDGDELVYIEDKERFTMYGQKRPPDDIK</sequence>
<dbReference type="InterPro" id="IPR003591">
    <property type="entry name" value="Leu-rich_rpt_typical-subtyp"/>
</dbReference>
<organism evidence="5 8">
    <name type="scientific">Didymodactylos carnosus</name>
    <dbReference type="NCBI Taxonomy" id="1234261"/>
    <lineage>
        <taxon>Eukaryota</taxon>
        <taxon>Metazoa</taxon>
        <taxon>Spiralia</taxon>
        <taxon>Gnathifera</taxon>
        <taxon>Rotifera</taxon>
        <taxon>Eurotatoria</taxon>
        <taxon>Bdelloidea</taxon>
        <taxon>Philodinida</taxon>
        <taxon>Philodinidae</taxon>
        <taxon>Didymodactylos</taxon>
    </lineage>
</organism>
<evidence type="ECO:0000256" key="2">
    <source>
        <dbReference type="ARBA" id="ARBA00022737"/>
    </source>
</evidence>
<keyword evidence="3" id="KW-0812">Transmembrane</keyword>
<dbReference type="Proteomes" id="UP000681722">
    <property type="component" value="Unassembled WGS sequence"/>
</dbReference>
<protein>
    <submittedName>
        <fullName evidence="5">Uncharacterized protein</fullName>
    </submittedName>
</protein>
<dbReference type="PROSITE" id="PS51450">
    <property type="entry name" value="LRR"/>
    <property type="match status" value="3"/>
</dbReference>
<dbReference type="PANTHER" id="PTHR24366">
    <property type="entry name" value="IG(IMMUNOGLOBULIN) AND LRR(LEUCINE RICH REPEAT) DOMAINS"/>
    <property type="match status" value="1"/>
</dbReference>
<dbReference type="Proteomes" id="UP000682733">
    <property type="component" value="Unassembled WGS sequence"/>
</dbReference>
<evidence type="ECO:0000313" key="8">
    <source>
        <dbReference type="Proteomes" id="UP000663829"/>
    </source>
</evidence>
<gene>
    <name evidence="5" type="ORF">GPM918_LOCUS5481</name>
    <name evidence="4" type="ORF">OVA965_LOCUS2441</name>
    <name evidence="7" type="ORF">SRO942_LOCUS5481</name>
    <name evidence="6" type="ORF">TMI583_LOCUS2441</name>
</gene>
<comment type="caution">
    <text evidence="5">The sequence shown here is derived from an EMBL/GenBank/DDBJ whole genome shotgun (WGS) entry which is preliminary data.</text>
</comment>
<dbReference type="SUPFAM" id="SSF52058">
    <property type="entry name" value="L domain-like"/>
    <property type="match status" value="1"/>
</dbReference>
<dbReference type="EMBL" id="CAJOBC010000793">
    <property type="protein sequence ID" value="CAF3626690.1"/>
    <property type="molecule type" value="Genomic_DNA"/>
</dbReference>
<dbReference type="EMBL" id="CAJOBA010000518">
    <property type="protein sequence ID" value="CAF3538502.1"/>
    <property type="molecule type" value="Genomic_DNA"/>
</dbReference>
<dbReference type="AlphaFoldDB" id="A0A813VLT1"/>
<dbReference type="Gene3D" id="3.80.10.10">
    <property type="entry name" value="Ribonuclease Inhibitor"/>
    <property type="match status" value="1"/>
</dbReference>
<evidence type="ECO:0000313" key="5">
    <source>
        <dbReference type="EMBL" id="CAF0839408.1"/>
    </source>
</evidence>
<keyword evidence="1" id="KW-0433">Leucine-rich repeat</keyword>
<dbReference type="Proteomes" id="UP000663829">
    <property type="component" value="Unassembled WGS sequence"/>
</dbReference>
<dbReference type="EMBL" id="CAJNOK010000518">
    <property type="protein sequence ID" value="CAF0758880.1"/>
    <property type="molecule type" value="Genomic_DNA"/>
</dbReference>
<name>A0A813VLT1_9BILA</name>
<proteinExistence type="predicted"/>
<dbReference type="InterPro" id="IPR001611">
    <property type="entry name" value="Leu-rich_rpt"/>
</dbReference>
<dbReference type="InterPro" id="IPR032675">
    <property type="entry name" value="LRR_dom_sf"/>
</dbReference>
<keyword evidence="8" id="KW-1185">Reference proteome</keyword>
<keyword evidence="2" id="KW-0677">Repeat</keyword>
<keyword evidence="3" id="KW-1133">Transmembrane helix</keyword>
<accession>A0A813VLT1</accession>
<reference evidence="5" key="1">
    <citation type="submission" date="2021-02" db="EMBL/GenBank/DDBJ databases">
        <authorList>
            <person name="Nowell W R."/>
        </authorList>
    </citation>
    <scope>NUCLEOTIDE SEQUENCE</scope>
</reference>
<dbReference type="Pfam" id="PF13855">
    <property type="entry name" value="LRR_8"/>
    <property type="match status" value="1"/>
</dbReference>
<dbReference type="OrthoDB" id="1055097at2759"/>